<protein>
    <submittedName>
        <fullName evidence="2">Z1 domain-containing protein</fullName>
    </submittedName>
</protein>
<evidence type="ECO:0000313" key="3">
    <source>
        <dbReference type="Proteomes" id="UP001057561"/>
    </source>
</evidence>
<dbReference type="InterPro" id="IPR018310">
    <property type="entry name" value="Put_endonuclease_Z1-dom"/>
</dbReference>
<dbReference type="RefSeq" id="WP_257121195.1">
    <property type="nucleotide sequence ID" value="NZ_CP099464.1"/>
</dbReference>
<evidence type="ECO:0000259" key="1">
    <source>
        <dbReference type="Pfam" id="PF10593"/>
    </source>
</evidence>
<dbReference type="Pfam" id="PF10593">
    <property type="entry name" value="Z1"/>
    <property type="match status" value="1"/>
</dbReference>
<dbReference type="SUPFAM" id="SSF52540">
    <property type="entry name" value="P-loop containing nucleoside triphosphate hydrolases"/>
    <property type="match status" value="1"/>
</dbReference>
<keyword evidence="3" id="KW-1185">Reference proteome</keyword>
<reference evidence="2" key="1">
    <citation type="submission" date="2022-06" db="EMBL/GenBank/DDBJ databases">
        <title>Nostosin G and Spiroidesin B from the Cyanobacterium Dolichospermum sp. NIES-1697.</title>
        <authorList>
            <person name="Phan C.-S."/>
            <person name="Mehjabin J.J."/>
            <person name="Anas A.R.J."/>
            <person name="Hayasaka M."/>
            <person name="Onoki R."/>
            <person name="Wang J."/>
            <person name="Umezawa T."/>
            <person name="Washio K."/>
            <person name="Morikawa M."/>
            <person name="Okino T."/>
        </authorList>
    </citation>
    <scope>NUCLEOTIDE SEQUENCE</scope>
    <source>
        <strain evidence="2">NIES-1697</strain>
    </source>
</reference>
<accession>A0ABY5LXY9</accession>
<dbReference type="Proteomes" id="UP001057561">
    <property type="component" value="Chromosome"/>
</dbReference>
<feature type="domain" description="Putative endonuclease Z1" evidence="1">
    <location>
        <begin position="273"/>
        <end position="477"/>
    </location>
</feature>
<name>A0ABY5LXY9_9CYAN</name>
<proteinExistence type="predicted"/>
<organism evidence="2 3">
    <name type="scientific">Dolichospermum heterosporum TAC447</name>
    <dbReference type="NCBI Taxonomy" id="747523"/>
    <lineage>
        <taxon>Bacteria</taxon>
        <taxon>Bacillati</taxon>
        <taxon>Cyanobacteriota</taxon>
        <taxon>Cyanophyceae</taxon>
        <taxon>Nostocales</taxon>
        <taxon>Aphanizomenonaceae</taxon>
        <taxon>Dolichospermum</taxon>
        <taxon>Dolichospermum heterosporum</taxon>
    </lineage>
</organism>
<gene>
    <name evidence="2" type="ORF">NG743_26100</name>
</gene>
<dbReference type="InterPro" id="IPR027417">
    <property type="entry name" value="P-loop_NTPase"/>
</dbReference>
<dbReference type="EMBL" id="CP099464">
    <property type="protein sequence ID" value="UUO15418.1"/>
    <property type="molecule type" value="Genomic_DNA"/>
</dbReference>
<evidence type="ECO:0000313" key="2">
    <source>
        <dbReference type="EMBL" id="UUO15418.1"/>
    </source>
</evidence>
<sequence length="679" mass="76250">MAQINNLQGDNITNLREYLYDEENISYADFDTILETATEVIERCQEPTEHGSVKGLIYGHVQSGKTSVILTTMALAADNGFKNFVVMTSDLNDIYEQTLKRIKGALDSFIVFGKTEIKQNSIATPSLPLALVISKNPRKLRDVLNIVQVSNWQNEPVIIIDDEADQASLDTNINNQNKPTSAVNRAIVDLRNYLNSHTYLQTTATPQSLLLQDSQSAFRPDFVVVTKPGTGYAGGNTFFDNNDFGSSDHIREVPDIDLNSLRTSNRIPDTVIQSMLLFFLGAAILRLQGSSKNKKYTYLLHTSFRQDDHHLAAQLVGKFKNELTNQLRQNPNNPIMGLSNDLRVELQTAYDDLQQTFVNVRPFDDVLVETARLITSTEVIEINSDSGNGIGPLTRRHTLYIGGTKLGRGVTVKNLLVTYYGRDAQQPQMDTVLQHARMYGYRSNELPAIRIYLPIRLAQRFVDIHESDNLVRKQCQSTHLPIQVIPLMSRGIKPTRRNVLNENTVTLVSYQGGSQYFPSLPISNPNILGNQTQNLDDLLSTAKYSNLQQSYTVTIDDILEILYFQYQTPGLSRTWNDDLIRQAVSALQYRSSYQNTGSLVIVNRKADIGRSQNIDRNGQVGAVLPPHNRNAPYGINPQYPALLMTRNIGSLNKGWDGVPFWIPVIRFPDGNYAFSVNES</sequence>